<reference evidence="7" key="3">
    <citation type="submission" date="2023-07" db="EMBL/GenBank/DDBJ databases">
        <title>The extreme plant-growth-promoting properties of Pantoea phytobeneficialis PF55 revealed by functional and genomic analysis.</title>
        <authorList>
            <person name="Nascimento F.X."/>
            <person name="Marcio R.J."/>
        </authorList>
    </citation>
    <scope>NUCLEOTIDE SEQUENCE</scope>
    <source>
        <strain evidence="7">PF55</strain>
    </source>
</reference>
<dbReference type="Pfam" id="PF00639">
    <property type="entry name" value="Rotamase"/>
    <property type="match status" value="1"/>
</dbReference>
<evidence type="ECO:0000313" key="10">
    <source>
        <dbReference type="Proteomes" id="UP001171299"/>
    </source>
</evidence>
<dbReference type="SUPFAM" id="SSF54534">
    <property type="entry name" value="FKBP-like"/>
    <property type="match status" value="1"/>
</dbReference>
<reference evidence="9" key="1">
    <citation type="submission" date="2017-11" db="EMBL/GenBank/DDBJ databases">
        <title>Genome sequence of Pantoea sp. MSR2.</title>
        <authorList>
            <person name="Nascimento F.X."/>
        </authorList>
    </citation>
    <scope>NUCLEOTIDE SEQUENCE [LARGE SCALE GENOMIC DNA]</scope>
    <source>
        <strain evidence="9">MSR2</strain>
        <plasmid evidence="9">pmsr2c</plasmid>
    </source>
</reference>
<dbReference type="GO" id="GO:0003755">
    <property type="term" value="F:peptidyl-prolyl cis-trans isomerase activity"/>
    <property type="evidence" value="ECO:0007669"/>
    <property type="project" value="UniProtKB-KW"/>
</dbReference>
<dbReference type="RefSeq" id="WP_208726922.1">
    <property type="nucleotide sequence ID" value="NZ_CP024639.1"/>
</dbReference>
<organism evidence="8 9">
    <name type="scientific">Pantoea phytobeneficialis</name>
    <dbReference type="NCBI Taxonomy" id="2052056"/>
    <lineage>
        <taxon>Bacteria</taxon>
        <taxon>Pseudomonadati</taxon>
        <taxon>Pseudomonadota</taxon>
        <taxon>Gammaproteobacteria</taxon>
        <taxon>Enterobacterales</taxon>
        <taxon>Erwiniaceae</taxon>
        <taxon>Pantoea</taxon>
    </lineage>
</organism>
<geneLocation type="plasmid" evidence="9">
    <name>pmsr2c</name>
</geneLocation>
<evidence type="ECO:0000313" key="7">
    <source>
        <dbReference type="EMBL" id="MDO6406660.1"/>
    </source>
</evidence>
<dbReference type="PANTHER" id="PTHR47245:SF2">
    <property type="entry name" value="PEPTIDYL-PROLYL CIS-TRANS ISOMERASE HP_0175-RELATED"/>
    <property type="match status" value="1"/>
</dbReference>
<dbReference type="EMBL" id="JAUOOM010000006">
    <property type="protein sequence ID" value="MDO6406660.1"/>
    <property type="molecule type" value="Genomic_DNA"/>
</dbReference>
<dbReference type="Proteomes" id="UP000424872">
    <property type="component" value="Plasmid pMSR2C"/>
</dbReference>
<dbReference type="InterPro" id="IPR000297">
    <property type="entry name" value="PPIase_PpiC"/>
</dbReference>
<dbReference type="InterPro" id="IPR046357">
    <property type="entry name" value="PPIase_dom_sf"/>
</dbReference>
<evidence type="ECO:0000256" key="3">
    <source>
        <dbReference type="ARBA" id="ARBA00013194"/>
    </source>
</evidence>
<protein>
    <recommendedName>
        <fullName evidence="3">peptidylprolyl isomerase</fullName>
        <ecNumber evidence="3">5.2.1.8</ecNumber>
    </recommendedName>
</protein>
<keyword evidence="5" id="KW-0413">Isomerase</keyword>
<dbReference type="NCBIfam" id="TIGR02933">
    <property type="entry name" value="nifM_nitrog"/>
    <property type="match status" value="1"/>
</dbReference>
<dbReference type="PANTHER" id="PTHR47245">
    <property type="entry name" value="PEPTIDYLPROLYL ISOMERASE"/>
    <property type="match status" value="1"/>
</dbReference>
<geneLocation type="plasmid" evidence="8">
    <name>pMSR2C</name>
</geneLocation>
<dbReference type="EMBL" id="CP024639">
    <property type="protein sequence ID" value="QGR09750.1"/>
    <property type="molecule type" value="Genomic_DNA"/>
</dbReference>
<dbReference type="Proteomes" id="UP001171299">
    <property type="component" value="Unassembled WGS sequence"/>
</dbReference>
<evidence type="ECO:0000313" key="9">
    <source>
        <dbReference type="Proteomes" id="UP000424872"/>
    </source>
</evidence>
<keyword evidence="4 5" id="KW-0697">Rotamase</keyword>
<evidence type="ECO:0000313" key="8">
    <source>
        <dbReference type="EMBL" id="QGR09750.1"/>
    </source>
</evidence>
<evidence type="ECO:0000256" key="5">
    <source>
        <dbReference type="PROSITE-ProRule" id="PRU00278"/>
    </source>
</evidence>
<comment type="similarity">
    <text evidence="2">Belongs to the PpiC/parvulin rotamase family.</text>
</comment>
<dbReference type="Gene3D" id="3.10.50.40">
    <property type="match status" value="1"/>
</dbReference>
<accession>A0AAP9HAH6</accession>
<keyword evidence="10" id="KW-1185">Reference proteome</keyword>
<dbReference type="KEGG" id="ppho:CTZ24_25150"/>
<name>A0AAP9HAH6_9GAMM</name>
<reference evidence="8" key="2">
    <citation type="journal article" date="2020" name="Environ. Microbiol.">
        <title>The extreme plant-growth-promoting properties of Pantoea phytobeneficialis MSR2 revealed by functional and genomic analysis.</title>
        <authorList>
            <person name="Nascimento F.X."/>
            <person name="Hernandez A.G."/>
            <person name="Glick B.R."/>
            <person name="Rossi M.J."/>
        </authorList>
    </citation>
    <scope>NUCLEOTIDE SEQUENCE</scope>
    <source>
        <strain evidence="8">MSR2</strain>
    </source>
</reference>
<proteinExistence type="inferred from homology"/>
<dbReference type="InterPro" id="IPR050245">
    <property type="entry name" value="PrsA_foldase"/>
</dbReference>
<evidence type="ECO:0000259" key="6">
    <source>
        <dbReference type="PROSITE" id="PS50198"/>
    </source>
</evidence>
<sequence>MPELWERFSRQQLAQSRWQCSPEALSVSQQAEFHRLWQRQRKMECALAGAAGNDPIPEKHLISVTTSLSPLLAEQVFSDAERTSIIQHHARMEIQLARVAEQAPAPDELQVLAWYRQHQDKFMRPEQRLCWHLLLTTDNDRPAMYHQIQQLRQQIITSRQHFNSLAQRWSHCPSALEGGRMGWISRGLLFPELESVLFAMKPNGVSHPIETQLGWHLLWCEMIRPPAPMEQNAALTQVRTILTRQNQQQWLRQWLKLPGCNGG</sequence>
<feature type="domain" description="PpiC" evidence="6">
    <location>
        <begin position="125"/>
        <end position="222"/>
    </location>
</feature>
<comment type="catalytic activity">
    <reaction evidence="1">
        <text>[protein]-peptidylproline (omega=180) = [protein]-peptidylproline (omega=0)</text>
        <dbReference type="Rhea" id="RHEA:16237"/>
        <dbReference type="Rhea" id="RHEA-COMP:10747"/>
        <dbReference type="Rhea" id="RHEA-COMP:10748"/>
        <dbReference type="ChEBI" id="CHEBI:83833"/>
        <dbReference type="ChEBI" id="CHEBI:83834"/>
        <dbReference type="EC" id="5.2.1.8"/>
    </reaction>
</comment>
<evidence type="ECO:0000256" key="4">
    <source>
        <dbReference type="ARBA" id="ARBA00023110"/>
    </source>
</evidence>
<keyword evidence="8" id="KW-0614">Plasmid</keyword>
<dbReference type="AlphaFoldDB" id="A0AAP9HAH6"/>
<dbReference type="PROSITE" id="PS50198">
    <property type="entry name" value="PPIC_PPIASE_2"/>
    <property type="match status" value="1"/>
</dbReference>
<dbReference type="InterPro" id="IPR014282">
    <property type="entry name" value="Nitrogen_fix_NifM"/>
</dbReference>
<evidence type="ECO:0000256" key="2">
    <source>
        <dbReference type="ARBA" id="ARBA00007656"/>
    </source>
</evidence>
<dbReference type="EC" id="5.2.1.8" evidence="3"/>
<evidence type="ECO:0000256" key="1">
    <source>
        <dbReference type="ARBA" id="ARBA00000971"/>
    </source>
</evidence>
<gene>
    <name evidence="8" type="primary">nifM</name>
    <name evidence="8" type="ORF">CTZ24_25150</name>
    <name evidence="7" type="ORF">Q3404_08735</name>
</gene>